<dbReference type="InterPro" id="IPR050090">
    <property type="entry name" value="Tyrosine_recombinase_XerCD"/>
</dbReference>
<dbReference type="Pfam" id="PF20172">
    <property type="entry name" value="DUF6538"/>
    <property type="match status" value="1"/>
</dbReference>
<dbReference type="EMBL" id="CALSBS010000015">
    <property type="protein sequence ID" value="CAH6660649.1"/>
    <property type="molecule type" value="Genomic_DNA"/>
</dbReference>
<sequence>MAINRKTEYMYQLREGTWMFQIFIPAYLRHLFNGKKLWRRSTGTRDLAKARNFRDHLLLEFNQLKEKHREDTSEVKLRNALAELNAEVRQNADKPRLATSYTIPTLRFVCSEYVRHFTGKRASATLGRVQWATDRFLESIKRDDIQLDRIGRRMVSLFIEEQTNSDQLALSTLQNWVISLSSLYKYARRNFDALSPDNPFHGHGIDGRGASIESYQPFTIEQINVLLSKARTDIRDMILISLHSAMRLNEIASLKHQDIITVDGVRCFHIPKAKSKAGIRDVPIHSRLLPIIDGYLKQRHGEFLFKSSNKLTRKDARPGALFSSKFSVLKREHLPEASDRQCFHSLRGMAITQLDRAGVEERRISQLAGHQMGKSESMRTYSRGADIQELASYIELIDYAQIAE</sequence>
<accession>A0ABN8TGX1</accession>
<gene>
    <name evidence="6" type="ORF">FBBNIHIM_16180</name>
</gene>
<comment type="similarity">
    <text evidence="1">Belongs to the 'phage' integrase family.</text>
</comment>
<organism evidence="6 7">
    <name type="scientific">Pseudocitrobacter vendiensis</name>
    <dbReference type="NCBI Taxonomy" id="2488306"/>
    <lineage>
        <taxon>Bacteria</taxon>
        <taxon>Pseudomonadati</taxon>
        <taxon>Pseudomonadota</taxon>
        <taxon>Gammaproteobacteria</taxon>
        <taxon>Enterobacterales</taxon>
        <taxon>Enterobacteriaceae</taxon>
        <taxon>Pseudocitrobacter</taxon>
    </lineage>
</organism>
<dbReference type="Gene3D" id="1.10.443.10">
    <property type="entry name" value="Intergrase catalytic core"/>
    <property type="match status" value="1"/>
</dbReference>
<evidence type="ECO:0000313" key="6">
    <source>
        <dbReference type="EMBL" id="CAH6660649.1"/>
    </source>
</evidence>
<keyword evidence="4" id="KW-0233">DNA recombination</keyword>
<dbReference type="PANTHER" id="PTHR30349:SF41">
    <property type="entry name" value="INTEGRASE_RECOMBINASE PROTEIN MJ0367-RELATED"/>
    <property type="match status" value="1"/>
</dbReference>
<dbReference type="Proteomes" id="UP001152651">
    <property type="component" value="Unassembled WGS sequence"/>
</dbReference>
<evidence type="ECO:0000256" key="4">
    <source>
        <dbReference type="ARBA" id="ARBA00023172"/>
    </source>
</evidence>
<dbReference type="RefSeq" id="WP_253898434.1">
    <property type="nucleotide sequence ID" value="NZ_CALSBS010000015.1"/>
</dbReference>
<keyword evidence="7" id="KW-1185">Reference proteome</keyword>
<dbReference type="InterPro" id="IPR046668">
    <property type="entry name" value="DUF6538"/>
</dbReference>
<evidence type="ECO:0000256" key="3">
    <source>
        <dbReference type="ARBA" id="ARBA00023125"/>
    </source>
</evidence>
<evidence type="ECO:0000259" key="5">
    <source>
        <dbReference type="PROSITE" id="PS51898"/>
    </source>
</evidence>
<keyword evidence="3" id="KW-0238">DNA-binding</keyword>
<dbReference type="InterPro" id="IPR013762">
    <property type="entry name" value="Integrase-like_cat_sf"/>
</dbReference>
<evidence type="ECO:0000313" key="7">
    <source>
        <dbReference type="Proteomes" id="UP001152651"/>
    </source>
</evidence>
<dbReference type="InterPro" id="IPR011010">
    <property type="entry name" value="DNA_brk_join_enz"/>
</dbReference>
<dbReference type="PANTHER" id="PTHR30349">
    <property type="entry name" value="PHAGE INTEGRASE-RELATED"/>
    <property type="match status" value="1"/>
</dbReference>
<proteinExistence type="inferred from homology"/>
<evidence type="ECO:0000256" key="2">
    <source>
        <dbReference type="ARBA" id="ARBA00022908"/>
    </source>
</evidence>
<keyword evidence="2" id="KW-0229">DNA integration</keyword>
<dbReference type="PROSITE" id="PS51898">
    <property type="entry name" value="TYR_RECOMBINASE"/>
    <property type="match status" value="1"/>
</dbReference>
<comment type="caution">
    <text evidence="6">The sequence shown here is derived from an EMBL/GenBank/DDBJ whole genome shotgun (WGS) entry which is preliminary data.</text>
</comment>
<dbReference type="Pfam" id="PF00589">
    <property type="entry name" value="Phage_integrase"/>
    <property type="match status" value="1"/>
</dbReference>
<dbReference type="SUPFAM" id="SSF56349">
    <property type="entry name" value="DNA breaking-rejoining enzymes"/>
    <property type="match status" value="1"/>
</dbReference>
<reference evidence="6" key="1">
    <citation type="submission" date="2022-05" db="EMBL/GenBank/DDBJ databases">
        <authorList>
            <person name="Blom J."/>
        </authorList>
    </citation>
    <scope>NUCLEOTIDE SEQUENCE</scope>
    <source>
        <strain evidence="6">Type strain: CPO20170097</strain>
    </source>
</reference>
<feature type="domain" description="Tyr recombinase" evidence="5">
    <location>
        <begin position="213"/>
        <end position="395"/>
    </location>
</feature>
<protein>
    <submittedName>
        <fullName evidence="6">Tyrosine recombinase XerC</fullName>
    </submittedName>
</protein>
<evidence type="ECO:0000256" key="1">
    <source>
        <dbReference type="ARBA" id="ARBA00008857"/>
    </source>
</evidence>
<dbReference type="InterPro" id="IPR002104">
    <property type="entry name" value="Integrase_catalytic"/>
</dbReference>
<name>A0ABN8TGX1_9ENTR</name>